<proteinExistence type="inferred from homology"/>
<comment type="similarity">
    <text evidence="1">Belongs to the HpcH/HpaI aldolase family.</text>
</comment>
<keyword evidence="7" id="KW-1185">Reference proteome</keyword>
<dbReference type="InterPro" id="IPR050251">
    <property type="entry name" value="HpcH-HpaI_aldolase"/>
</dbReference>
<evidence type="ECO:0000259" key="5">
    <source>
        <dbReference type="Pfam" id="PF03328"/>
    </source>
</evidence>
<evidence type="ECO:0000256" key="3">
    <source>
        <dbReference type="ARBA" id="ARBA00022857"/>
    </source>
</evidence>
<evidence type="ECO:0000313" key="7">
    <source>
        <dbReference type="Proteomes" id="UP000544331"/>
    </source>
</evidence>
<keyword evidence="3" id="KW-0521">NADP</keyword>
<dbReference type="FunFam" id="3.40.50.720:FF:000084">
    <property type="entry name" value="Short-chain dehydrogenase reductase"/>
    <property type="match status" value="1"/>
</dbReference>
<dbReference type="InterPro" id="IPR036291">
    <property type="entry name" value="NAD(P)-bd_dom_sf"/>
</dbReference>
<evidence type="ECO:0000313" key="6">
    <source>
        <dbReference type="EMBL" id="KAF5710881.1"/>
    </source>
</evidence>
<dbReference type="Pfam" id="PF03328">
    <property type="entry name" value="HpcH_HpaI"/>
    <property type="match status" value="1"/>
</dbReference>
<dbReference type="OrthoDB" id="1621678at2759"/>
<name>A0A8H5YFZ7_9HYPO</name>
<organism evidence="6 7">
    <name type="scientific">Fusarium mundagurra</name>
    <dbReference type="NCBI Taxonomy" id="1567541"/>
    <lineage>
        <taxon>Eukaryota</taxon>
        <taxon>Fungi</taxon>
        <taxon>Dikarya</taxon>
        <taxon>Ascomycota</taxon>
        <taxon>Pezizomycotina</taxon>
        <taxon>Sordariomycetes</taxon>
        <taxon>Hypocreomycetidae</taxon>
        <taxon>Hypocreales</taxon>
        <taxon>Nectriaceae</taxon>
        <taxon>Fusarium</taxon>
        <taxon>Fusarium fujikuroi species complex</taxon>
    </lineage>
</organism>
<reference evidence="6 7" key="1">
    <citation type="submission" date="2020-05" db="EMBL/GenBank/DDBJ databases">
        <title>Identification and distribution of gene clusters putatively required for synthesis of sphingolipid metabolism inhibitors in phylogenetically diverse species of the filamentous fungus Fusarium.</title>
        <authorList>
            <person name="Kim H.-S."/>
            <person name="Busman M."/>
            <person name="Brown D.W."/>
            <person name="Divon H."/>
            <person name="Uhlig S."/>
            <person name="Proctor R.H."/>
        </authorList>
    </citation>
    <scope>NUCLEOTIDE SEQUENCE [LARGE SCALE GENOMIC DNA]</scope>
    <source>
        <strain evidence="6 7">NRRL 66235</strain>
    </source>
</reference>
<dbReference type="InterPro" id="IPR040442">
    <property type="entry name" value="Pyrv_kinase-like_dom_sf"/>
</dbReference>
<keyword evidence="2" id="KW-0479">Metal-binding</keyword>
<evidence type="ECO:0000256" key="2">
    <source>
        <dbReference type="ARBA" id="ARBA00022723"/>
    </source>
</evidence>
<dbReference type="InterPro" id="IPR015813">
    <property type="entry name" value="Pyrv/PenolPyrv_kinase-like_dom"/>
</dbReference>
<dbReference type="SUPFAM" id="SSF51735">
    <property type="entry name" value="NAD(P)-binding Rossmann-fold domains"/>
    <property type="match status" value="1"/>
</dbReference>
<dbReference type="GO" id="GO:0005737">
    <property type="term" value="C:cytoplasm"/>
    <property type="evidence" value="ECO:0007669"/>
    <property type="project" value="TreeGrafter"/>
</dbReference>
<gene>
    <name evidence="6" type="ORF">FMUND_9232</name>
</gene>
<dbReference type="Pfam" id="PF13561">
    <property type="entry name" value="adh_short_C2"/>
    <property type="match status" value="1"/>
</dbReference>
<dbReference type="SUPFAM" id="SSF51621">
    <property type="entry name" value="Phosphoenolpyruvate/pyruvate domain"/>
    <property type="match status" value="1"/>
</dbReference>
<evidence type="ECO:0000256" key="1">
    <source>
        <dbReference type="ARBA" id="ARBA00005568"/>
    </source>
</evidence>
<dbReference type="Gene3D" id="3.20.20.60">
    <property type="entry name" value="Phosphoenolpyruvate-binding domains"/>
    <property type="match status" value="1"/>
</dbReference>
<dbReference type="PANTHER" id="PTHR30502:SF0">
    <property type="entry name" value="PHOSPHOENOLPYRUVATE CARBOXYLASE FAMILY PROTEIN"/>
    <property type="match status" value="1"/>
</dbReference>
<dbReference type="AlphaFoldDB" id="A0A8H5YFZ7"/>
<dbReference type="CDD" id="cd05233">
    <property type="entry name" value="SDR_c"/>
    <property type="match status" value="1"/>
</dbReference>
<sequence length="528" mass="56234">MSFKGKVIAITGAASGIGLATAKFLASEGAILALSDTQAKALQAAQKEIASTGTESEGTVVDVRDRAAVEAWAQKTVQRFGKLDGLVTSAGVVGKQQMKAEIHEINDDDWDFVMDVNVRGTLNSLRAFIPSLNTGASIVTLASYSGLAGMGKFGAYVTSKHAVVGLSRTATAELGPKGIRVNCVCPGPIETPILGDETNKGPDIFKQMAPLQRLGQPIEVAKLVHWLLSDGSSYVTGTTQVIDGGFMNRLKVALEHGRTAMGAWQMIRGANVSRILARSGVDWVVVDCEHGNIDDAAMHEAVPTIAAVGVSPIVRLPDMQGWMVKRALDSGAHGIIVPMLRTVEEAKQLVQDAKFPPYGKRGFGSPMAPERFIPVPTFTEYLQQANDALLTIVQIETREALEAVDDIAAVEGIDALFLGPFDLGIYLSLFSPKLHHLTCTGNNIGHPIINGVIDDELEAALAKSLKAAKKARKKCGIYCTSGAQAKAYAEQGFDMMNVITDYPGLEFAVKQQLNMATGKDKPAAGRSY</sequence>
<dbReference type="GO" id="GO:0016832">
    <property type="term" value="F:aldehyde-lyase activity"/>
    <property type="evidence" value="ECO:0007669"/>
    <property type="project" value="TreeGrafter"/>
</dbReference>
<dbReference type="PRINTS" id="PR00081">
    <property type="entry name" value="GDHRDH"/>
</dbReference>
<dbReference type="InterPro" id="IPR002347">
    <property type="entry name" value="SDR_fam"/>
</dbReference>
<accession>A0A8H5YFZ7</accession>
<keyword evidence="4" id="KW-0456">Lyase</keyword>
<comment type="caution">
    <text evidence="6">The sequence shown here is derived from an EMBL/GenBank/DDBJ whole genome shotgun (WGS) entry which is preliminary data.</text>
</comment>
<protein>
    <submittedName>
        <fullName evidence="6">2 4-dihydroxyhept-2-ene-1 7-dioic acid aldolase</fullName>
    </submittedName>
</protein>
<feature type="domain" description="HpcH/HpaI aldolase/citrate lyase" evidence="5">
    <location>
        <begin position="270"/>
        <end position="427"/>
    </location>
</feature>
<dbReference type="EMBL" id="JAAOAN010000319">
    <property type="protein sequence ID" value="KAF5710881.1"/>
    <property type="molecule type" value="Genomic_DNA"/>
</dbReference>
<dbReference type="InterPro" id="IPR005000">
    <property type="entry name" value="Aldolase/citrate-lyase_domain"/>
</dbReference>
<dbReference type="Proteomes" id="UP000544331">
    <property type="component" value="Unassembled WGS sequence"/>
</dbReference>
<evidence type="ECO:0000256" key="4">
    <source>
        <dbReference type="ARBA" id="ARBA00023239"/>
    </source>
</evidence>
<dbReference type="PANTHER" id="PTHR30502">
    <property type="entry name" value="2-KETO-3-DEOXY-L-RHAMNONATE ALDOLASE"/>
    <property type="match status" value="1"/>
</dbReference>
<dbReference type="Gene3D" id="3.40.50.720">
    <property type="entry name" value="NAD(P)-binding Rossmann-like Domain"/>
    <property type="match status" value="1"/>
</dbReference>
<dbReference type="GO" id="GO:0046872">
    <property type="term" value="F:metal ion binding"/>
    <property type="evidence" value="ECO:0007669"/>
    <property type="project" value="UniProtKB-KW"/>
</dbReference>